<evidence type="ECO:0000256" key="6">
    <source>
        <dbReference type="ARBA" id="ARBA00023136"/>
    </source>
</evidence>
<dbReference type="STRING" id="4432.A0A1U8ACZ3"/>
<dbReference type="Pfam" id="PF13839">
    <property type="entry name" value="PC-Esterase"/>
    <property type="match status" value="1"/>
</dbReference>
<evidence type="ECO:0000256" key="2">
    <source>
        <dbReference type="ARBA" id="ARBA00007727"/>
    </source>
</evidence>
<keyword evidence="7" id="KW-1185">Reference proteome</keyword>
<sequence length="425" mass="49730">MKINVADLPQGKTIPHNILRFLLLVLTLTFICFTLIPLCVYQTPASSSSSYPSHSHRKVAYESKPLRLIRKKCDISSGEWIPQTQGPYYTNMTCKHIHDQQNCMLHGRPDTGYLYWRWKPGDCELPRFDARQFLDIVRGKSMAFVGDSVARNQMQSLLCMLSTTVGEPVDVSENSWDGKFKRWLFTDYNFTIATFWSPQLVKAKDTWPKETTGLMHLYVDEPDEAWITKIDKFDYVIISAGQWFWRPLLFYEHGKVVGCHICFDKKMKDLTMYYGYRRAFRTAFKAISKRKEFKGVVFLRTFSTGHFEDGTWKTGGTCPRTKPFKSSEKRLKEFDLEFYLTQMEEYRAAERKARKRGLKLRLLDTTQATLLRPDGHPGPYGHFPQENRIVHDCVHWCLPGPIDTWNEFLLQMLKTDGERSFEERL</sequence>
<dbReference type="PANTHER" id="PTHR32285">
    <property type="entry name" value="PROTEIN TRICHOME BIREFRINGENCE-LIKE 9-RELATED"/>
    <property type="match status" value="1"/>
</dbReference>
<dbReference type="GO" id="GO:0016020">
    <property type="term" value="C:membrane"/>
    <property type="evidence" value="ECO:0007669"/>
    <property type="project" value="UniProtKB-SubCell"/>
</dbReference>
<dbReference type="KEGG" id="nnu:104603100"/>
<comment type="subcellular location">
    <subcellularLocation>
        <location evidence="1">Membrane</location>
        <topology evidence="1">Single-pass membrane protein</topology>
    </subcellularLocation>
</comment>
<dbReference type="InterPro" id="IPR025846">
    <property type="entry name" value="TBL_N"/>
</dbReference>
<dbReference type="OMA" id="KMAFQTT"/>
<keyword evidence="6" id="KW-0472">Membrane</keyword>
<proteinExistence type="inferred from homology"/>
<evidence type="ECO:0000313" key="8">
    <source>
        <dbReference type="RefSeq" id="XP_010265350.1"/>
    </source>
</evidence>
<dbReference type="GO" id="GO:0016413">
    <property type="term" value="F:O-acetyltransferase activity"/>
    <property type="evidence" value="ECO:0000318"/>
    <property type="project" value="GO_Central"/>
</dbReference>
<dbReference type="InterPro" id="IPR026057">
    <property type="entry name" value="TBL_C"/>
</dbReference>
<dbReference type="RefSeq" id="XP_010265350.1">
    <property type="nucleotide sequence ID" value="XM_010267048.2"/>
</dbReference>
<organism evidence="7 8">
    <name type="scientific">Nelumbo nucifera</name>
    <name type="common">Sacred lotus</name>
    <dbReference type="NCBI Taxonomy" id="4432"/>
    <lineage>
        <taxon>Eukaryota</taxon>
        <taxon>Viridiplantae</taxon>
        <taxon>Streptophyta</taxon>
        <taxon>Embryophyta</taxon>
        <taxon>Tracheophyta</taxon>
        <taxon>Spermatophyta</taxon>
        <taxon>Magnoliopsida</taxon>
        <taxon>Proteales</taxon>
        <taxon>Nelumbonaceae</taxon>
        <taxon>Nelumbo</taxon>
    </lineage>
</organism>
<evidence type="ECO:0000256" key="4">
    <source>
        <dbReference type="ARBA" id="ARBA00022968"/>
    </source>
</evidence>
<dbReference type="GO" id="GO:0005794">
    <property type="term" value="C:Golgi apparatus"/>
    <property type="evidence" value="ECO:0000318"/>
    <property type="project" value="GO_Central"/>
</dbReference>
<dbReference type="Pfam" id="PF14416">
    <property type="entry name" value="PMR5N"/>
    <property type="match status" value="1"/>
</dbReference>
<evidence type="ECO:0000313" key="7">
    <source>
        <dbReference type="Proteomes" id="UP000189703"/>
    </source>
</evidence>
<keyword evidence="3" id="KW-0812">Transmembrane</keyword>
<gene>
    <name evidence="8" type="primary">LOC104603100</name>
</gene>
<name>A0A1U8ACZ3_NELNU</name>
<keyword evidence="5" id="KW-1133">Transmembrane helix</keyword>
<evidence type="ECO:0000256" key="1">
    <source>
        <dbReference type="ARBA" id="ARBA00004167"/>
    </source>
</evidence>
<evidence type="ECO:0000256" key="5">
    <source>
        <dbReference type="ARBA" id="ARBA00022989"/>
    </source>
</evidence>
<dbReference type="OrthoDB" id="630188at2759"/>
<dbReference type="GeneID" id="104603100"/>
<reference evidence="8" key="1">
    <citation type="submission" date="2025-08" db="UniProtKB">
        <authorList>
            <consortium name="RefSeq"/>
        </authorList>
    </citation>
    <scope>IDENTIFICATION</scope>
</reference>
<accession>A0A1U8ACZ3</accession>
<dbReference type="InterPro" id="IPR029962">
    <property type="entry name" value="TBL"/>
</dbReference>
<keyword evidence="4" id="KW-0735">Signal-anchor</keyword>
<dbReference type="Proteomes" id="UP000189703">
    <property type="component" value="Unplaced"/>
</dbReference>
<dbReference type="PANTHER" id="PTHR32285:SF48">
    <property type="entry name" value="PROTEIN TRICHOME BIREFRINGENCE-LIKE 19"/>
    <property type="match status" value="1"/>
</dbReference>
<evidence type="ECO:0000256" key="3">
    <source>
        <dbReference type="ARBA" id="ARBA00022692"/>
    </source>
</evidence>
<comment type="similarity">
    <text evidence="2">Belongs to the PC-esterase family. TBL subfamily.</text>
</comment>
<protein>
    <submittedName>
        <fullName evidence="8">Protein trichome birefringence-like 19</fullName>
    </submittedName>
</protein>
<dbReference type="AlphaFoldDB" id="A0A1U8ACZ3"/>